<proteinExistence type="predicted"/>
<reference evidence="3" key="1">
    <citation type="journal article" date="2015" name="Proc. Natl. Acad. Sci. U.S.A.">
        <title>Genome sequence of the Asian Tiger mosquito, Aedes albopictus, reveals insights into its biology, genetics, and evolution.</title>
        <authorList>
            <person name="Chen X.G."/>
            <person name="Jiang X."/>
            <person name="Gu J."/>
            <person name="Xu M."/>
            <person name="Wu Y."/>
            <person name="Deng Y."/>
            <person name="Zhang C."/>
            <person name="Bonizzoni M."/>
            <person name="Dermauw W."/>
            <person name="Vontas J."/>
            <person name="Armbruster P."/>
            <person name="Huang X."/>
            <person name="Yang Y."/>
            <person name="Zhang H."/>
            <person name="He W."/>
            <person name="Peng H."/>
            <person name="Liu Y."/>
            <person name="Wu K."/>
            <person name="Chen J."/>
            <person name="Lirakis M."/>
            <person name="Topalis P."/>
            <person name="Van Leeuwen T."/>
            <person name="Hall A.B."/>
            <person name="Jiang X."/>
            <person name="Thorpe C."/>
            <person name="Mueller R.L."/>
            <person name="Sun C."/>
            <person name="Waterhouse R.M."/>
            <person name="Yan G."/>
            <person name="Tu Z.J."/>
            <person name="Fang X."/>
            <person name="James A.A."/>
        </authorList>
    </citation>
    <scope>NUCLEOTIDE SEQUENCE [LARGE SCALE GENOMIC DNA]</scope>
    <source>
        <strain evidence="3">Foshan</strain>
    </source>
</reference>
<dbReference type="RefSeq" id="XP_029722126.2">
    <property type="nucleotide sequence ID" value="XM_029866266.2"/>
</dbReference>
<dbReference type="EnsemblMetazoa" id="AALFPA23_008532.R11520">
    <property type="protein sequence ID" value="AALFPA23_008532.P11520"/>
    <property type="gene ID" value="AALFPA23_008532"/>
</dbReference>
<evidence type="ECO:0000313" key="2">
    <source>
        <dbReference type="EnsemblMetazoa" id="AALFPA23_008532.P11520"/>
    </source>
</evidence>
<evidence type="ECO:0000256" key="1">
    <source>
        <dbReference type="SAM" id="SignalP"/>
    </source>
</evidence>
<evidence type="ECO:0000313" key="3">
    <source>
        <dbReference type="Proteomes" id="UP000069940"/>
    </source>
</evidence>
<reference evidence="2" key="2">
    <citation type="submission" date="2025-05" db="UniProtKB">
        <authorList>
            <consortium name="EnsemblMetazoa"/>
        </authorList>
    </citation>
    <scope>IDENTIFICATION</scope>
    <source>
        <strain evidence="2">Foshan</strain>
    </source>
</reference>
<accession>A0ABM1YEU2</accession>
<keyword evidence="3" id="KW-1185">Reference proteome</keyword>
<organism evidence="2 3">
    <name type="scientific">Aedes albopictus</name>
    <name type="common">Asian tiger mosquito</name>
    <name type="synonym">Stegomyia albopicta</name>
    <dbReference type="NCBI Taxonomy" id="7160"/>
    <lineage>
        <taxon>Eukaryota</taxon>
        <taxon>Metazoa</taxon>
        <taxon>Ecdysozoa</taxon>
        <taxon>Arthropoda</taxon>
        <taxon>Hexapoda</taxon>
        <taxon>Insecta</taxon>
        <taxon>Pterygota</taxon>
        <taxon>Neoptera</taxon>
        <taxon>Endopterygota</taxon>
        <taxon>Diptera</taxon>
        <taxon>Nematocera</taxon>
        <taxon>Culicoidea</taxon>
        <taxon>Culicidae</taxon>
        <taxon>Culicinae</taxon>
        <taxon>Aedini</taxon>
        <taxon>Aedes</taxon>
        <taxon>Stegomyia</taxon>
    </lineage>
</organism>
<dbReference type="Proteomes" id="UP000069940">
    <property type="component" value="Unassembled WGS sequence"/>
</dbReference>
<protein>
    <submittedName>
        <fullName evidence="2">Uncharacterized protein</fullName>
    </submittedName>
</protein>
<feature type="signal peptide" evidence="1">
    <location>
        <begin position="1"/>
        <end position="19"/>
    </location>
</feature>
<name>A0ABM1YEU2_AEDAL</name>
<feature type="chain" id="PRO_5047511973" evidence="1">
    <location>
        <begin position="20"/>
        <end position="113"/>
    </location>
</feature>
<sequence>MFFAAKTILVIVSISLVLGYPQELPLEEQQPDKEEAEVEEIPKIFNTPAEIEVQPSSVPILGEDAKFAKKDVLTRNDRSAAYSYYYYPGVYYYPPKFRWNPYYYYNYYNYWWL</sequence>
<dbReference type="GeneID" id="115263239"/>
<keyword evidence="1" id="KW-0732">Signal</keyword>